<dbReference type="EMBL" id="CDMY01000265">
    <property type="protein sequence ID" value="CEL98217.1"/>
    <property type="molecule type" value="Genomic_DNA"/>
</dbReference>
<accession>A0A0G4ELC7</accession>
<dbReference type="Proteomes" id="UP000041254">
    <property type="component" value="Unassembled WGS sequence"/>
</dbReference>
<feature type="region of interest" description="Disordered" evidence="2">
    <location>
        <begin position="174"/>
        <end position="230"/>
    </location>
</feature>
<feature type="region of interest" description="Disordered" evidence="2">
    <location>
        <begin position="484"/>
        <end position="755"/>
    </location>
</feature>
<evidence type="ECO:0000313" key="3">
    <source>
        <dbReference type="EMBL" id="CEL98217.1"/>
    </source>
</evidence>
<feature type="compositionally biased region" description="Basic and acidic residues" evidence="2">
    <location>
        <begin position="415"/>
        <end position="434"/>
    </location>
</feature>
<feature type="compositionally biased region" description="Basic and acidic residues" evidence="2">
    <location>
        <begin position="617"/>
        <end position="632"/>
    </location>
</feature>
<dbReference type="Gene3D" id="2.60.40.10">
    <property type="entry name" value="Immunoglobulins"/>
    <property type="match status" value="1"/>
</dbReference>
<feature type="compositionally biased region" description="Polar residues" evidence="2">
    <location>
        <begin position="370"/>
        <end position="381"/>
    </location>
</feature>
<dbReference type="InParanoid" id="A0A0G4ELC7"/>
<dbReference type="InterPro" id="IPR013783">
    <property type="entry name" value="Ig-like_fold"/>
</dbReference>
<dbReference type="VEuPathDB" id="CryptoDB:Vbra_7866"/>
<name>A0A0G4ELC7_VITBC</name>
<protein>
    <submittedName>
        <fullName evidence="3">Uncharacterized protein</fullName>
    </submittedName>
</protein>
<feature type="compositionally biased region" description="Basic and acidic residues" evidence="2">
    <location>
        <begin position="38"/>
        <end position="52"/>
    </location>
</feature>
<feature type="compositionally biased region" description="Acidic residues" evidence="2">
    <location>
        <begin position="743"/>
        <end position="752"/>
    </location>
</feature>
<evidence type="ECO:0000256" key="2">
    <source>
        <dbReference type="SAM" id="MobiDB-lite"/>
    </source>
</evidence>
<feature type="region of interest" description="Disordered" evidence="2">
    <location>
        <begin position="346"/>
        <end position="448"/>
    </location>
</feature>
<reference evidence="3 4" key="1">
    <citation type="submission" date="2014-11" db="EMBL/GenBank/DDBJ databases">
        <authorList>
            <person name="Zhu J."/>
            <person name="Qi W."/>
            <person name="Song R."/>
        </authorList>
    </citation>
    <scope>NUCLEOTIDE SEQUENCE [LARGE SCALE GENOMIC DNA]</scope>
</reference>
<organism evidence="3 4">
    <name type="scientific">Vitrella brassicaformis (strain CCMP3155)</name>
    <dbReference type="NCBI Taxonomy" id="1169540"/>
    <lineage>
        <taxon>Eukaryota</taxon>
        <taxon>Sar</taxon>
        <taxon>Alveolata</taxon>
        <taxon>Colpodellida</taxon>
        <taxon>Vitrellaceae</taxon>
        <taxon>Vitrella</taxon>
    </lineage>
</organism>
<keyword evidence="4" id="KW-1185">Reference proteome</keyword>
<feature type="region of interest" description="Disordered" evidence="2">
    <location>
        <begin position="1"/>
        <end position="71"/>
    </location>
</feature>
<evidence type="ECO:0000256" key="1">
    <source>
        <dbReference type="SAM" id="Coils"/>
    </source>
</evidence>
<proteinExistence type="predicted"/>
<sequence>MEPPSELPTDPTERRRLIDTVLDSIGRRTSGTTQRAHTHAEGWQPREERDTTGPHSAPARAHTMEASPASRGGMVIQRATETGPQHQPPHEHDMQRMQETHDKQAQEIQKGREACTKLSIEVQNLAVRMRETEDKHLGEIRRLEGLLDQAHQDLEKERRVKAEEDQGTVKHRMEARLQPPPGAPVLSCPTSPSLPTPTPTPDARTTLARRPPATHKSHTMPADVEASRPAHSGMEVAYKRRATHPMTREEEEERAFEDIKYGPEKYRRGYTMPPRLTESPYTLHELTPPKKSLTMPVGPPAADAHPSTLVSISPDRGIVAPKTSIAIGPKRDLTTPTVTDTALAKTMPLPPPPGQQVGQKTRPSPARWRSTPTIGFTSPSQVRLREAKTDGGDVMGSVLYNGPEEVESSMLSPPEEGKMEEDKTKTETERREVGAYEPTVEPETFESWRLHATPSPYTFGTSVSRPPPKSPYTTRPSFQARVDAAAAEAWTSQPTTRYGAVRPSADFLSPPPAPSYTSGAYYDRERETGTRFRSLSPSSMPPPPPCFLSERLRDEKPIDIPPISDFYPLSTPRSSPLDRPTRRPFQTEPLLGGSTYTPVLPPPRLPPRQPFDFSSAMRDDPGYELPRYRDRCLPYCPRSSYLSSMPFPSLPEDRPLREYYGGGGPLKTSRPPFDYTFGGGLKEPATVSGVNTESPDGASPEIKPDDKEAAGGVPKLEGGEGQPVQEEREEGEEREAEGKPDQEETAAAEQDDGCLGLGYPITATQRLIKWDVCAVGLTHTRTLTVQNNSSQPVLVYPEVWTVSALDDPPDPTEPPTLAPCSPFRVPSSPVTLPPYGTAHLPIAFTPTLNKCDRVQPPARGERGAEGERSDDGVPLNWVGEYVAQLKLITATSVCVVGLEAHAAVPNIEITPSSLCLGAVFPFGERCRAVTVTNRSVFGVAISPKVSYGGADVYNPCTDANRGHPTWSILIDKDGPLSNKEGRMVVLTPVADRREGRALVLPPSTSKTIWIKYRLPPTAPRPAHAGPSLADILDSPAAAPLPPQRPECSTAFHLVPSPTITETTPFLTDCLGALEKDTPLYDALALLNLPSESAGGAGVGRNDVIEGSGLPVVVGVLQSFVDVVALQVPHPLQAEGIVLQPKESLQALMCGRADCKSKSDGALAPVRPDGASLTRVADSRTTRNGQGDEYNGFVRLHAWVKVRYDGTFPRVVLKGALLHPAVHKSAGLVSPLEALLNPLVGWDIRVEPMQLELAKGQAGAIHIIADKATDALFDGPLPSLPVVHHVSGGKPTTTCSYALELRLALPNPPDAAVDANAVSHAFTLPLVLAPPPPSMPLWTSAKRLVWGEAAPFIPTARTLFLANKGECPLLIHMTCLVEYPVVAPTLPPAREGRRRSSAYSDMGGQHSVSFDVHFIRGPGCCFRPLVSEREGGKSGMVMGEWELLLPPYRYCEMAVDLQYSPIITHTEIPLVQGSLRLHCINSPNRNGPSDSDPSTSVRLLAWRGIGGALLTDDQDRTALCFDHGVQPSQGPSNSRLFSLHCRNPSWTERKTARTMDAAPTDSSGCRLMAARAQNGRSHRQPSSFERADGATFVWSGVPRLPDGLRCVPDSVTLHHEDDMLIQQWQLDPISHMMMMSHLQSPPAYAPRPPATFGVGTDVEGSYHISSQVVSVWTGSQAFLRFMEDAQETRGGAAGGSIEALMDAALNKPLPHCPGWCQQHEETRLDQTAGEGQEGEGDGEGEGEVVAAVPFISKDDLKALTQAHIRSVPLFCVRLTPTGAPRVPLTPSTPLKTVILGPFDLSELRSTMHRWNMATETLTLQSPFADHSAHFRIFPVTRPSLSHSQDGARHNRWLPAIAFEATPSDAYEGEDEVFLFSEMEGQLSAGGQKEVGIEANLAKMLPLMVTTSKARQVHHDTRDGGPVTVEALMQREEQHLQEGSRGNAMGVSLSDAIEVRPECVLMMSQYYVVEYGVDGSRVCQVLGLHMFGRTDGTGRAVVGWMDEM</sequence>
<feature type="compositionally biased region" description="Pro residues" evidence="2">
    <location>
        <begin position="599"/>
        <end position="609"/>
    </location>
</feature>
<keyword evidence="1" id="KW-0175">Coiled coil</keyword>
<evidence type="ECO:0000313" key="4">
    <source>
        <dbReference type="Proteomes" id="UP000041254"/>
    </source>
</evidence>
<feature type="coiled-coil region" evidence="1">
    <location>
        <begin position="115"/>
        <end position="160"/>
    </location>
</feature>
<gene>
    <name evidence="3" type="ORF">Vbra_7866</name>
</gene>
<feature type="compositionally biased region" description="Low complexity" evidence="2">
    <location>
        <begin position="201"/>
        <end position="211"/>
    </location>
</feature>